<dbReference type="Proteomes" id="UP000036681">
    <property type="component" value="Unplaced"/>
</dbReference>
<sequence>MTFRHRRYPVMNDDTKSILLDSVYAPLELPNYSLHTALTLNWLSSVLCAIAGTTFLAAGRMECVKWAKFRYFIAHDIDAWKFRIVGCQQHYFIILAVVNWIALLIHTGAIYSIVEYKESLRSYPQTIALQFSNQDRNENGLT</sequence>
<dbReference type="AlphaFoldDB" id="A0A0M3I4Y3"/>
<keyword evidence="1" id="KW-0812">Transmembrane</keyword>
<keyword evidence="2" id="KW-1185">Reference proteome</keyword>
<name>A0A0M3I4Y3_ASCLU</name>
<protein>
    <submittedName>
        <fullName evidence="3">DUF202 domain-containing protein</fullName>
    </submittedName>
</protein>
<proteinExistence type="predicted"/>
<keyword evidence="1" id="KW-1133">Transmembrane helix</keyword>
<feature type="transmembrane region" description="Helical" evidence="1">
    <location>
        <begin position="39"/>
        <end position="58"/>
    </location>
</feature>
<reference evidence="3" key="1">
    <citation type="submission" date="2017-02" db="UniProtKB">
        <authorList>
            <consortium name="WormBaseParasite"/>
        </authorList>
    </citation>
    <scope>IDENTIFICATION</scope>
</reference>
<feature type="transmembrane region" description="Helical" evidence="1">
    <location>
        <begin position="91"/>
        <end position="114"/>
    </location>
</feature>
<evidence type="ECO:0000313" key="2">
    <source>
        <dbReference type="Proteomes" id="UP000036681"/>
    </source>
</evidence>
<keyword evidence="1" id="KW-0472">Membrane</keyword>
<organism evidence="2 3">
    <name type="scientific">Ascaris lumbricoides</name>
    <name type="common">Giant roundworm</name>
    <dbReference type="NCBI Taxonomy" id="6252"/>
    <lineage>
        <taxon>Eukaryota</taxon>
        <taxon>Metazoa</taxon>
        <taxon>Ecdysozoa</taxon>
        <taxon>Nematoda</taxon>
        <taxon>Chromadorea</taxon>
        <taxon>Rhabditida</taxon>
        <taxon>Spirurina</taxon>
        <taxon>Ascaridomorpha</taxon>
        <taxon>Ascaridoidea</taxon>
        <taxon>Ascarididae</taxon>
        <taxon>Ascaris</taxon>
    </lineage>
</organism>
<evidence type="ECO:0000256" key="1">
    <source>
        <dbReference type="SAM" id="Phobius"/>
    </source>
</evidence>
<evidence type="ECO:0000313" key="3">
    <source>
        <dbReference type="WBParaSite" id="ALUE_0001191201-mRNA-1"/>
    </source>
</evidence>
<dbReference type="WBParaSite" id="ALUE_0001191201-mRNA-1">
    <property type="protein sequence ID" value="ALUE_0001191201-mRNA-1"/>
    <property type="gene ID" value="ALUE_0001191201"/>
</dbReference>
<accession>A0A0M3I4Y3</accession>